<dbReference type="AlphaFoldDB" id="A0A919UIR9"/>
<gene>
    <name evidence="1" type="ORF">Aph01nite_13060</name>
</gene>
<dbReference type="EMBL" id="BOOA01000007">
    <property type="protein sequence ID" value="GIH22996.1"/>
    <property type="molecule type" value="Genomic_DNA"/>
</dbReference>
<comment type="caution">
    <text evidence="1">The sequence shown here is derived from an EMBL/GenBank/DDBJ whole genome shotgun (WGS) entry which is preliminary data.</text>
</comment>
<evidence type="ECO:0000313" key="2">
    <source>
        <dbReference type="Proteomes" id="UP000640052"/>
    </source>
</evidence>
<sequence length="334" mass="35686">MIAADRAREVHAATRSHWGRGGYARLERPYGDGGLLVVEREPEFVYGRDGELVGVDAWVQLFGADGRERKIDPHRRIINPPTSVWQREGAIADPVEAFYRSVADCVERAPHPRGWTRRRDRGTVTAVLAGTGDGFLDSFNATYNTARSGSNLNADTSNFVMAVGQDVGFSVYQSYVGFDTSAIPDADTVSAAVLSLWLDNDESATDFTVEARQFNWSSGGLTTADWIAGASLSGNTLLASIATSGIGASGAYKNFTSEAALLTATGMKTGTVYMNLSSSRTRTGTAPSGGNPEYVLWAAADASSAEPTLTITHAGAALAPPMFTSRPPRVWKVY</sequence>
<protein>
    <submittedName>
        <fullName evidence="1">Uncharacterized protein</fullName>
    </submittedName>
</protein>
<dbReference type="Proteomes" id="UP000640052">
    <property type="component" value="Unassembled WGS sequence"/>
</dbReference>
<name>A0A919UIR9_9ACTN</name>
<reference evidence="1" key="1">
    <citation type="submission" date="2021-01" db="EMBL/GenBank/DDBJ databases">
        <title>Whole genome shotgun sequence of Acrocarpospora phusangensis NBRC 108782.</title>
        <authorList>
            <person name="Komaki H."/>
            <person name="Tamura T."/>
        </authorList>
    </citation>
    <scope>NUCLEOTIDE SEQUENCE</scope>
    <source>
        <strain evidence="1">NBRC 108782</strain>
    </source>
</reference>
<accession>A0A919UIR9</accession>
<proteinExistence type="predicted"/>
<organism evidence="1 2">
    <name type="scientific">Acrocarpospora phusangensis</name>
    <dbReference type="NCBI Taxonomy" id="1070424"/>
    <lineage>
        <taxon>Bacteria</taxon>
        <taxon>Bacillati</taxon>
        <taxon>Actinomycetota</taxon>
        <taxon>Actinomycetes</taxon>
        <taxon>Streptosporangiales</taxon>
        <taxon>Streptosporangiaceae</taxon>
        <taxon>Acrocarpospora</taxon>
    </lineage>
</organism>
<keyword evidence="2" id="KW-1185">Reference proteome</keyword>
<evidence type="ECO:0000313" key="1">
    <source>
        <dbReference type="EMBL" id="GIH22996.1"/>
    </source>
</evidence>
<dbReference type="RefSeq" id="WP_204039815.1">
    <property type="nucleotide sequence ID" value="NZ_BOOA01000007.1"/>
</dbReference>